<reference evidence="4 5" key="1">
    <citation type="submission" date="2021-03" db="EMBL/GenBank/DDBJ databases">
        <title>Genomic Encyclopedia of Type Strains, Phase IV (KMG-IV): sequencing the most valuable type-strain genomes for metagenomic binning, comparative biology and taxonomic classification.</title>
        <authorList>
            <person name="Goeker M."/>
        </authorList>
    </citation>
    <scope>NUCLEOTIDE SEQUENCE [LARGE SCALE GENOMIC DNA]</scope>
    <source>
        <strain evidence="4 5">DSM 26427</strain>
    </source>
</reference>
<evidence type="ECO:0000259" key="3">
    <source>
        <dbReference type="PROSITE" id="PS51186"/>
    </source>
</evidence>
<dbReference type="PROSITE" id="PS51186">
    <property type="entry name" value="GNAT"/>
    <property type="match status" value="1"/>
</dbReference>
<dbReference type="GO" id="GO:0016746">
    <property type="term" value="F:acyltransferase activity"/>
    <property type="evidence" value="ECO:0007669"/>
    <property type="project" value="UniProtKB-KW"/>
</dbReference>
<evidence type="ECO:0000313" key="5">
    <source>
        <dbReference type="Proteomes" id="UP000823786"/>
    </source>
</evidence>
<dbReference type="InterPro" id="IPR000182">
    <property type="entry name" value="GNAT_dom"/>
</dbReference>
<keyword evidence="2 4" id="KW-0012">Acyltransferase</keyword>
<dbReference type="PANTHER" id="PTHR43877">
    <property type="entry name" value="AMINOALKYLPHOSPHONATE N-ACETYLTRANSFERASE-RELATED-RELATED"/>
    <property type="match status" value="1"/>
</dbReference>
<proteinExistence type="predicted"/>
<dbReference type="SUPFAM" id="SSF55729">
    <property type="entry name" value="Acyl-CoA N-acyltransferases (Nat)"/>
    <property type="match status" value="1"/>
</dbReference>
<keyword evidence="1 4" id="KW-0808">Transferase</keyword>
<dbReference type="Pfam" id="PF00583">
    <property type="entry name" value="Acetyltransf_1"/>
    <property type="match status" value="1"/>
</dbReference>
<comment type="caution">
    <text evidence="4">The sequence shown here is derived from an EMBL/GenBank/DDBJ whole genome shotgun (WGS) entry which is preliminary data.</text>
</comment>
<evidence type="ECO:0000256" key="2">
    <source>
        <dbReference type="ARBA" id="ARBA00023315"/>
    </source>
</evidence>
<evidence type="ECO:0000313" key="4">
    <source>
        <dbReference type="EMBL" id="MBP1857930.1"/>
    </source>
</evidence>
<dbReference type="RefSeq" id="WP_209849737.1">
    <property type="nucleotide sequence ID" value="NZ_JAGGJV010000002.1"/>
</dbReference>
<protein>
    <submittedName>
        <fullName evidence="4">Acetyltransferase</fullName>
        <ecNumber evidence="4">2.3.1.-</ecNumber>
    </submittedName>
</protein>
<dbReference type="Gene3D" id="3.40.630.30">
    <property type="match status" value="1"/>
</dbReference>
<name>A0ABS4EJ01_9HYPH</name>
<accession>A0ABS4EJ01</accession>
<keyword evidence="5" id="KW-1185">Reference proteome</keyword>
<dbReference type="InterPro" id="IPR050832">
    <property type="entry name" value="Bact_Acetyltransf"/>
</dbReference>
<feature type="domain" description="N-acetyltransferase" evidence="3">
    <location>
        <begin position="16"/>
        <end position="166"/>
    </location>
</feature>
<gene>
    <name evidence="4" type="ORF">J2Z75_001426</name>
</gene>
<dbReference type="InterPro" id="IPR016181">
    <property type="entry name" value="Acyl_CoA_acyltransferase"/>
</dbReference>
<dbReference type="EMBL" id="JAGGJV010000002">
    <property type="protein sequence ID" value="MBP1857930.1"/>
    <property type="molecule type" value="Genomic_DNA"/>
</dbReference>
<dbReference type="CDD" id="cd04301">
    <property type="entry name" value="NAT_SF"/>
    <property type="match status" value="1"/>
</dbReference>
<dbReference type="Proteomes" id="UP000823786">
    <property type="component" value="Unassembled WGS sequence"/>
</dbReference>
<dbReference type="EC" id="2.3.1.-" evidence="4"/>
<sequence>MKQSESPPPPALKNALHIRASRPGDHEQIAAVMNQPQVRRGTLRMPHTRPEEVLSWLEKPSEGGLQLVAERDGVILGAAGLHRQAGRRHHAAMLGMSVHDAHHRQGIGKALLSELIDAADKWLNIVRIELTVFTDNAAAIALYQAAGFEAEGIHHAYAFRDGKFADVLAMARIRKILADPVPFGTATPRD</sequence>
<evidence type="ECO:0000256" key="1">
    <source>
        <dbReference type="ARBA" id="ARBA00022679"/>
    </source>
</evidence>
<organism evidence="4 5">
    <name type="scientific">Rhizobium herbae</name>
    <dbReference type="NCBI Taxonomy" id="508661"/>
    <lineage>
        <taxon>Bacteria</taxon>
        <taxon>Pseudomonadati</taxon>
        <taxon>Pseudomonadota</taxon>
        <taxon>Alphaproteobacteria</taxon>
        <taxon>Hyphomicrobiales</taxon>
        <taxon>Rhizobiaceae</taxon>
        <taxon>Rhizobium/Agrobacterium group</taxon>
        <taxon>Rhizobium</taxon>
    </lineage>
</organism>